<evidence type="ECO:0000259" key="8">
    <source>
        <dbReference type="Pfam" id="PF02784"/>
    </source>
</evidence>
<dbReference type="PRINTS" id="PR01181">
    <property type="entry name" value="DAPDCRBXLASE"/>
</dbReference>
<keyword evidence="3 5" id="KW-0663">Pyridoxal phosphate</keyword>
<dbReference type="InterPro" id="IPR022643">
    <property type="entry name" value="De-COase2_C"/>
</dbReference>
<dbReference type="Proteomes" id="UP000695562">
    <property type="component" value="Unassembled WGS sequence"/>
</dbReference>
<sequence>MEPTIIVEKEMIFTEQQIKEAVDKYPTPFHMYHGDLIQSNAQSMLNSFRKHFSDYTNYYAVKAAPNPYLMKLLKDCGMGVDCSSMAELLLSEKVGFKNNEIMFTSNNTPAEEYIKAYELGAVINLDDITQIDYLRESLGGKMPDLISFRYNPGPLKKGNAIIGEPQEAKFGLTGNDLPLAYAKAKEYGVKRFGLHCMVASNELDVHYFEETAKLLFSTVAQLSDQLGIEFEMVNLGGGVGIPYRPGQNRIDYDRLTSLIHKAYTEMIINKGLKPLKVVTECGRVITGPYGVLVTKALHSKSTYKEYIGVDACMANLMRPGMYGSYHHITVVSPQDPGQTQKYDIVGSLCENNDKFAIDRVLPKISRGDILVIHDTGAHGHSMGFNYNGKLRSAEYVYHQQSATPFKCIRRAETYQDLFSTLLDI</sequence>
<evidence type="ECO:0000256" key="5">
    <source>
        <dbReference type="PIRSR" id="PIRSR600183-50"/>
    </source>
</evidence>
<dbReference type="InterPro" id="IPR002986">
    <property type="entry name" value="DAP_deCOOHase_LysA"/>
</dbReference>
<evidence type="ECO:0000256" key="6">
    <source>
        <dbReference type="RuleBase" id="RU003737"/>
    </source>
</evidence>
<dbReference type="Gene3D" id="2.40.37.10">
    <property type="entry name" value="Lyase, Ornithine Decarboxylase, Chain A, domain 1"/>
    <property type="match status" value="1"/>
</dbReference>
<keyword evidence="4" id="KW-0456">Lyase</keyword>
<feature type="modified residue" description="N6-(pyridoxal phosphate)lysine" evidence="5">
    <location>
        <position position="62"/>
    </location>
</feature>
<dbReference type="SUPFAM" id="SSF50621">
    <property type="entry name" value="Alanine racemase C-terminal domain-like"/>
    <property type="match status" value="1"/>
</dbReference>
<dbReference type="PRINTS" id="PR01179">
    <property type="entry name" value="ODADCRBXLASE"/>
</dbReference>
<dbReference type="Gene3D" id="3.20.20.10">
    <property type="entry name" value="Alanine racemase"/>
    <property type="match status" value="1"/>
</dbReference>
<comment type="caution">
    <text evidence="9">The sequence shown here is derived from an EMBL/GenBank/DDBJ whole genome shotgun (WGS) entry which is preliminary data.</text>
</comment>
<dbReference type="EMBL" id="AJWJ01000051">
    <property type="protein sequence ID" value="KAF2076709.1"/>
    <property type="molecule type" value="Genomic_DNA"/>
</dbReference>
<dbReference type="InterPro" id="IPR029066">
    <property type="entry name" value="PLP-binding_barrel"/>
</dbReference>
<gene>
    <name evidence="9" type="ORF">CYY_001966</name>
</gene>
<evidence type="ECO:0000313" key="10">
    <source>
        <dbReference type="Proteomes" id="UP000695562"/>
    </source>
</evidence>
<dbReference type="SUPFAM" id="SSF51419">
    <property type="entry name" value="PLP-binding barrel"/>
    <property type="match status" value="1"/>
</dbReference>
<dbReference type="AlphaFoldDB" id="A0A8J4VA24"/>
<evidence type="ECO:0000259" key="7">
    <source>
        <dbReference type="Pfam" id="PF00278"/>
    </source>
</evidence>
<dbReference type="InterPro" id="IPR000183">
    <property type="entry name" value="Orn/DAP/Arg_de-COase"/>
</dbReference>
<evidence type="ECO:0000256" key="2">
    <source>
        <dbReference type="ARBA" id="ARBA00022793"/>
    </source>
</evidence>
<dbReference type="InterPro" id="IPR022644">
    <property type="entry name" value="De-COase2_N"/>
</dbReference>
<feature type="active site" description="Proton donor" evidence="5">
    <location>
        <position position="349"/>
    </location>
</feature>
<reference evidence="9" key="1">
    <citation type="submission" date="2020-01" db="EMBL/GenBank/DDBJ databases">
        <title>Development of genomics and gene disruption for Polysphondylium violaceum indicates a role for the polyketide synthase stlB in stalk morphogenesis.</title>
        <authorList>
            <person name="Narita B."/>
            <person name="Kawabe Y."/>
            <person name="Kin K."/>
            <person name="Saito T."/>
            <person name="Gibbs R."/>
            <person name="Kuspa A."/>
            <person name="Muzny D."/>
            <person name="Queller D."/>
            <person name="Richards S."/>
            <person name="Strassman J."/>
            <person name="Sucgang R."/>
            <person name="Worley K."/>
            <person name="Schaap P."/>
        </authorList>
    </citation>
    <scope>NUCLEOTIDE SEQUENCE</scope>
    <source>
        <strain evidence="9">QSvi11</strain>
    </source>
</reference>
<dbReference type="GO" id="GO:0008836">
    <property type="term" value="F:diaminopimelate decarboxylase activity"/>
    <property type="evidence" value="ECO:0007669"/>
    <property type="project" value="InterPro"/>
</dbReference>
<evidence type="ECO:0000256" key="4">
    <source>
        <dbReference type="ARBA" id="ARBA00023239"/>
    </source>
</evidence>
<organism evidence="9 10">
    <name type="scientific">Polysphondylium violaceum</name>
    <dbReference type="NCBI Taxonomy" id="133409"/>
    <lineage>
        <taxon>Eukaryota</taxon>
        <taxon>Amoebozoa</taxon>
        <taxon>Evosea</taxon>
        <taxon>Eumycetozoa</taxon>
        <taxon>Dictyostelia</taxon>
        <taxon>Dictyosteliales</taxon>
        <taxon>Dictyosteliaceae</taxon>
        <taxon>Polysphondylium</taxon>
    </lineage>
</organism>
<comment type="similarity">
    <text evidence="6">Belongs to the Orn/Lys/Arg decarboxylase class-II family.</text>
</comment>
<dbReference type="OrthoDB" id="5034579at2759"/>
<feature type="domain" description="Orn/DAP/Arg decarboxylase 2 C-terminal" evidence="7">
    <location>
        <begin position="288"/>
        <end position="376"/>
    </location>
</feature>
<dbReference type="CDD" id="cd06828">
    <property type="entry name" value="PLPDE_III_DapDC"/>
    <property type="match status" value="1"/>
</dbReference>
<dbReference type="PANTHER" id="PTHR43727">
    <property type="entry name" value="DIAMINOPIMELATE DECARBOXYLASE"/>
    <property type="match status" value="1"/>
</dbReference>
<accession>A0A8J4VA24</accession>
<protein>
    <recommendedName>
        <fullName evidence="11">Group IV decarboxylase</fullName>
    </recommendedName>
</protein>
<comment type="cofactor">
    <cofactor evidence="1 5">
        <name>pyridoxal 5'-phosphate</name>
        <dbReference type="ChEBI" id="CHEBI:597326"/>
    </cofactor>
</comment>
<dbReference type="GO" id="GO:0009089">
    <property type="term" value="P:lysine biosynthetic process via diaminopimelate"/>
    <property type="evidence" value="ECO:0007669"/>
    <property type="project" value="InterPro"/>
</dbReference>
<proteinExistence type="inferred from homology"/>
<keyword evidence="2" id="KW-0210">Decarboxylase</keyword>
<evidence type="ECO:0000256" key="1">
    <source>
        <dbReference type="ARBA" id="ARBA00001933"/>
    </source>
</evidence>
<dbReference type="InterPro" id="IPR009006">
    <property type="entry name" value="Ala_racemase/Decarboxylase_C"/>
</dbReference>
<dbReference type="FunFam" id="3.20.20.10:FF:000003">
    <property type="entry name" value="Diaminopimelate decarboxylase"/>
    <property type="match status" value="1"/>
</dbReference>
<evidence type="ECO:0000313" key="9">
    <source>
        <dbReference type="EMBL" id="KAF2076709.1"/>
    </source>
</evidence>
<feature type="domain" description="Orn/DAP/Arg decarboxylase 2 N-terminal" evidence="8">
    <location>
        <begin position="44"/>
        <end position="286"/>
    </location>
</feature>
<keyword evidence="10" id="KW-1185">Reference proteome</keyword>
<name>A0A8J4VA24_9MYCE</name>
<dbReference type="PANTHER" id="PTHR43727:SF2">
    <property type="entry name" value="GROUP IV DECARBOXYLASE"/>
    <property type="match status" value="1"/>
</dbReference>
<dbReference type="Pfam" id="PF00278">
    <property type="entry name" value="Orn_DAP_Arg_deC"/>
    <property type="match status" value="1"/>
</dbReference>
<evidence type="ECO:0000256" key="3">
    <source>
        <dbReference type="ARBA" id="ARBA00022898"/>
    </source>
</evidence>
<evidence type="ECO:0008006" key="11">
    <source>
        <dbReference type="Google" id="ProtNLM"/>
    </source>
</evidence>
<dbReference type="Pfam" id="PF02784">
    <property type="entry name" value="Orn_Arg_deC_N"/>
    <property type="match status" value="1"/>
</dbReference>